<name>A0A4S3JFR5_9EURO</name>
<keyword evidence="2" id="KW-1185">Reference proteome</keyword>
<dbReference type="AlphaFoldDB" id="A0A4S3JFR5"/>
<comment type="caution">
    <text evidence="1">The sequence shown here is derived from an EMBL/GenBank/DDBJ whole genome shotgun (WGS) entry which is preliminary data.</text>
</comment>
<sequence>MKDLCLLRRDDNVESMKAVTQNAEALARG</sequence>
<accession>A0A4S3JFR5</accession>
<proteinExistence type="predicted"/>
<reference evidence="1 2" key="1">
    <citation type="submission" date="2019-03" db="EMBL/GenBank/DDBJ databases">
        <title>The genome sequence of a newly discovered highly antifungal drug resistant Aspergillus species, Aspergillus tanneri NIH 1004.</title>
        <authorList>
            <person name="Mounaud S."/>
            <person name="Singh I."/>
            <person name="Joardar V."/>
            <person name="Pakala S."/>
            <person name="Pakala S."/>
            <person name="Venepally P."/>
            <person name="Hoover J."/>
            <person name="Nierman W."/>
            <person name="Chung J."/>
            <person name="Losada L."/>
        </authorList>
    </citation>
    <scope>NUCLEOTIDE SEQUENCE [LARGE SCALE GENOMIC DNA]</scope>
    <source>
        <strain evidence="1 2">NIH1004</strain>
    </source>
</reference>
<evidence type="ECO:0000313" key="2">
    <source>
        <dbReference type="Proteomes" id="UP000308092"/>
    </source>
</evidence>
<dbReference type="EMBL" id="SOSA01000228">
    <property type="protein sequence ID" value="THC94062.1"/>
    <property type="molecule type" value="Genomic_DNA"/>
</dbReference>
<protein>
    <submittedName>
        <fullName evidence="1">Uncharacterized protein</fullName>
    </submittedName>
</protein>
<dbReference type="Proteomes" id="UP000308092">
    <property type="component" value="Unassembled WGS sequence"/>
</dbReference>
<gene>
    <name evidence="1" type="ORF">EYZ11_006471</name>
</gene>
<evidence type="ECO:0000313" key="1">
    <source>
        <dbReference type="EMBL" id="THC94062.1"/>
    </source>
</evidence>
<dbReference type="VEuPathDB" id="FungiDB:EYZ11_006471"/>
<organism evidence="1 2">
    <name type="scientific">Aspergillus tanneri</name>
    <dbReference type="NCBI Taxonomy" id="1220188"/>
    <lineage>
        <taxon>Eukaryota</taxon>
        <taxon>Fungi</taxon>
        <taxon>Dikarya</taxon>
        <taxon>Ascomycota</taxon>
        <taxon>Pezizomycotina</taxon>
        <taxon>Eurotiomycetes</taxon>
        <taxon>Eurotiomycetidae</taxon>
        <taxon>Eurotiales</taxon>
        <taxon>Aspergillaceae</taxon>
        <taxon>Aspergillus</taxon>
        <taxon>Aspergillus subgen. Circumdati</taxon>
    </lineage>
</organism>